<dbReference type="InterPro" id="IPR001387">
    <property type="entry name" value="Cro/C1-type_HTH"/>
</dbReference>
<feature type="domain" description="HTH cro/C1-type" evidence="1">
    <location>
        <begin position="90"/>
        <end position="146"/>
    </location>
</feature>
<organism evidence="2 3">
    <name type="scientific">Streptomyces griseoaurantiacus</name>
    <dbReference type="NCBI Taxonomy" id="68213"/>
    <lineage>
        <taxon>Bacteria</taxon>
        <taxon>Bacillati</taxon>
        <taxon>Actinomycetota</taxon>
        <taxon>Actinomycetes</taxon>
        <taxon>Kitasatosporales</taxon>
        <taxon>Streptomycetaceae</taxon>
        <taxon>Streptomyces</taxon>
        <taxon>Streptomyces aurantiacus group</taxon>
    </lineage>
</organism>
<gene>
    <name evidence="2" type="ORF">SAMN05216260_10420</name>
</gene>
<protein>
    <recommendedName>
        <fullName evidence="1">HTH cro/C1-type domain-containing protein</fullName>
    </recommendedName>
</protein>
<dbReference type="Proteomes" id="UP000198614">
    <property type="component" value="Unassembled WGS sequence"/>
</dbReference>
<accession>A0A1G7G181</accession>
<feature type="domain" description="HTH cro/C1-type" evidence="1">
    <location>
        <begin position="22"/>
        <end position="84"/>
    </location>
</feature>
<evidence type="ECO:0000313" key="2">
    <source>
        <dbReference type="EMBL" id="SDE81862.1"/>
    </source>
</evidence>
<dbReference type="InterPro" id="IPR010982">
    <property type="entry name" value="Lambda_DNA-bd_dom_sf"/>
</dbReference>
<evidence type="ECO:0000313" key="3">
    <source>
        <dbReference type="Proteomes" id="UP000198614"/>
    </source>
</evidence>
<dbReference type="AlphaFoldDB" id="A0A1G7G181"/>
<sequence length="246" mass="26540">MWPVPHRPHVPPPPAPPFDARAARRLRAALGMAPEHVAYGMRASFGMPYVSPDLVISWEHGDVAPTSSELLALAGVLWCAPGDLVGAPRTLREHRVARGLAPEDVAHAVGLGLSAYVRMEEAGEWSGTDRQSAVLAEVLELSLPDFVALTGREARLAELLRGAVTTRWQGYVRQVAKVVPLHRRVIEEALAELHASYQGELVPRPVAGGFRGVAATASGDAGREFLARVVEVFWETVGRGFAERGD</sequence>
<reference evidence="2 3" key="1">
    <citation type="submission" date="2016-10" db="EMBL/GenBank/DDBJ databases">
        <authorList>
            <person name="de Groot N.N."/>
        </authorList>
    </citation>
    <scope>NUCLEOTIDE SEQUENCE [LARGE SCALE GENOMIC DNA]</scope>
    <source>
        <strain evidence="2 3">CGMCC 4.1859</strain>
    </source>
</reference>
<dbReference type="GO" id="GO:0003677">
    <property type="term" value="F:DNA binding"/>
    <property type="evidence" value="ECO:0007669"/>
    <property type="project" value="InterPro"/>
</dbReference>
<dbReference type="SMART" id="SM00530">
    <property type="entry name" value="HTH_XRE"/>
    <property type="match status" value="2"/>
</dbReference>
<dbReference type="SUPFAM" id="SSF47413">
    <property type="entry name" value="lambda repressor-like DNA-binding domains"/>
    <property type="match status" value="1"/>
</dbReference>
<proteinExistence type="predicted"/>
<dbReference type="CDD" id="cd00093">
    <property type="entry name" value="HTH_XRE"/>
    <property type="match status" value="1"/>
</dbReference>
<name>A0A1G7G181_9ACTN</name>
<evidence type="ECO:0000259" key="1">
    <source>
        <dbReference type="SMART" id="SM00530"/>
    </source>
</evidence>
<dbReference type="EMBL" id="FNAX01000004">
    <property type="protein sequence ID" value="SDE81862.1"/>
    <property type="molecule type" value="Genomic_DNA"/>
</dbReference>